<dbReference type="AlphaFoldDB" id="X1P6C4"/>
<protein>
    <recommendedName>
        <fullName evidence="2">Nudix hydrolase domain-containing protein</fullName>
    </recommendedName>
</protein>
<dbReference type="CDD" id="cd03426">
    <property type="entry name" value="NUDIX_CoAse_Nudt7"/>
    <property type="match status" value="1"/>
</dbReference>
<proteinExistence type="predicted"/>
<dbReference type="Gene3D" id="3.90.79.10">
    <property type="entry name" value="Nucleoside Triphosphate Pyrophosphohydrolase"/>
    <property type="match status" value="1"/>
</dbReference>
<gene>
    <name evidence="1" type="ORF">S06H3_40063</name>
</gene>
<evidence type="ECO:0000313" key="1">
    <source>
        <dbReference type="EMBL" id="GAI34570.1"/>
    </source>
</evidence>
<evidence type="ECO:0008006" key="2">
    <source>
        <dbReference type="Google" id="ProtNLM"/>
    </source>
</evidence>
<comment type="caution">
    <text evidence="1">The sequence shown here is derived from an EMBL/GenBank/DDBJ whole genome shotgun (WGS) entry which is preliminary data.</text>
</comment>
<dbReference type="InterPro" id="IPR045121">
    <property type="entry name" value="CoAse"/>
</dbReference>
<name>X1P6C4_9ZZZZ</name>
<organism evidence="1">
    <name type="scientific">marine sediment metagenome</name>
    <dbReference type="NCBI Taxonomy" id="412755"/>
    <lineage>
        <taxon>unclassified sequences</taxon>
        <taxon>metagenomes</taxon>
        <taxon>ecological metagenomes</taxon>
    </lineage>
</organism>
<dbReference type="SUPFAM" id="SSF55811">
    <property type="entry name" value="Nudix"/>
    <property type="match status" value="1"/>
</dbReference>
<accession>X1P6C4</accession>
<dbReference type="InterPro" id="IPR015797">
    <property type="entry name" value="NUDIX_hydrolase-like_dom_sf"/>
</dbReference>
<sequence>DDSMTVSTGYVISPFVAFIPYPYLFKANHKEITQVFSVPLSFLVDEANLKQDCQVIDNQVFASYCYEYEGHTIWGATARILRQFIELLRPESGTSC</sequence>
<dbReference type="EMBL" id="BARV01024559">
    <property type="protein sequence ID" value="GAI34570.1"/>
    <property type="molecule type" value="Genomic_DNA"/>
</dbReference>
<reference evidence="1" key="1">
    <citation type="journal article" date="2014" name="Front. Microbiol.">
        <title>High frequency of phylogenetically diverse reductive dehalogenase-homologous genes in deep subseafloor sedimentary metagenomes.</title>
        <authorList>
            <person name="Kawai M."/>
            <person name="Futagami T."/>
            <person name="Toyoda A."/>
            <person name="Takaki Y."/>
            <person name="Nishi S."/>
            <person name="Hori S."/>
            <person name="Arai W."/>
            <person name="Tsubouchi T."/>
            <person name="Morono Y."/>
            <person name="Uchiyama I."/>
            <person name="Ito T."/>
            <person name="Fujiyama A."/>
            <person name="Inagaki F."/>
            <person name="Takami H."/>
        </authorList>
    </citation>
    <scope>NUCLEOTIDE SEQUENCE</scope>
    <source>
        <strain evidence="1">Expedition CK06-06</strain>
    </source>
</reference>
<feature type="non-terminal residue" evidence="1">
    <location>
        <position position="1"/>
    </location>
</feature>
<dbReference type="GO" id="GO:0010945">
    <property type="term" value="F:coenzyme A diphosphatase activity"/>
    <property type="evidence" value="ECO:0007669"/>
    <property type="project" value="InterPro"/>
</dbReference>